<reference evidence="3" key="1">
    <citation type="submission" date="2022-01" db="EMBL/GenBank/DDBJ databases">
        <authorList>
            <person name="Braso-Vives M."/>
        </authorList>
    </citation>
    <scope>NUCLEOTIDE SEQUENCE</scope>
</reference>
<sequence>MIHQYEVISDDQADLDIIIPYGQAAAVGVYGMDSAITNSATEVCVTCDTVVEEHVGDVIPRCPLVEKATTLWLRNFRFGYLSSTNVSHLKHLRNLYIEPGNLMLLDNKTFEGFQSLYNLSLSRNNLPYLGKKWLVGVIGHLNLAHNKIAHIEDEAFGVSDHCLYTLVLLLSWNKLERTNPGYFRHLCNLMVLDLSSNRIHTIDKGSFDGLYRLRVLRLGSNNLTAVLRGATLTNEIKNPNNSRMGNQQTIDQFSQHTYETVEDQPHQYETIRDEQNEDNVITPYGQATLSGAYGLDSDKTATTSKRT</sequence>
<gene>
    <name evidence="3" type="primary">SLIT2</name>
    <name evidence="3" type="ORF">BLAG_LOCUS7383</name>
</gene>
<dbReference type="SUPFAM" id="SSF52058">
    <property type="entry name" value="L domain-like"/>
    <property type="match status" value="1"/>
</dbReference>
<dbReference type="OrthoDB" id="676979at2759"/>
<accession>A0A8J9YZM9</accession>
<dbReference type="Pfam" id="PF13855">
    <property type="entry name" value="LRR_8"/>
    <property type="match status" value="2"/>
</dbReference>
<evidence type="ECO:0000313" key="3">
    <source>
        <dbReference type="EMBL" id="CAH1244842.1"/>
    </source>
</evidence>
<dbReference type="PANTHER" id="PTHR45712">
    <property type="entry name" value="AGAP008170-PA"/>
    <property type="match status" value="1"/>
</dbReference>
<dbReference type="InterPro" id="IPR050333">
    <property type="entry name" value="SLRP"/>
</dbReference>
<dbReference type="Proteomes" id="UP000838412">
    <property type="component" value="Chromosome 14"/>
</dbReference>
<evidence type="ECO:0000256" key="2">
    <source>
        <dbReference type="ARBA" id="ARBA00022737"/>
    </source>
</evidence>
<proteinExistence type="predicted"/>
<dbReference type="AlphaFoldDB" id="A0A8J9YZM9"/>
<name>A0A8J9YZM9_BRALA</name>
<keyword evidence="2" id="KW-0677">Repeat</keyword>
<evidence type="ECO:0000256" key="1">
    <source>
        <dbReference type="ARBA" id="ARBA00022614"/>
    </source>
</evidence>
<dbReference type="PANTHER" id="PTHR45712:SF22">
    <property type="entry name" value="INSULIN-LIKE GROWTH FACTOR-BINDING PROTEIN COMPLEX ACID LABILE SUBUNIT"/>
    <property type="match status" value="1"/>
</dbReference>
<dbReference type="InterPro" id="IPR003591">
    <property type="entry name" value="Leu-rich_rpt_typical-subtyp"/>
</dbReference>
<keyword evidence="4" id="KW-1185">Reference proteome</keyword>
<dbReference type="InterPro" id="IPR032675">
    <property type="entry name" value="LRR_dom_sf"/>
</dbReference>
<dbReference type="PROSITE" id="PS51450">
    <property type="entry name" value="LRR"/>
    <property type="match status" value="1"/>
</dbReference>
<keyword evidence="1" id="KW-0433">Leucine-rich repeat</keyword>
<protein>
    <submittedName>
        <fullName evidence="3">SLIT2 protein</fullName>
    </submittedName>
</protein>
<organism evidence="3 4">
    <name type="scientific">Branchiostoma lanceolatum</name>
    <name type="common">Common lancelet</name>
    <name type="synonym">Amphioxus lanceolatum</name>
    <dbReference type="NCBI Taxonomy" id="7740"/>
    <lineage>
        <taxon>Eukaryota</taxon>
        <taxon>Metazoa</taxon>
        <taxon>Chordata</taxon>
        <taxon>Cephalochordata</taxon>
        <taxon>Leptocardii</taxon>
        <taxon>Amphioxiformes</taxon>
        <taxon>Branchiostomatidae</taxon>
        <taxon>Branchiostoma</taxon>
    </lineage>
</organism>
<dbReference type="SMART" id="SM00369">
    <property type="entry name" value="LRR_TYP"/>
    <property type="match status" value="3"/>
</dbReference>
<dbReference type="Gene3D" id="3.80.10.10">
    <property type="entry name" value="Ribonuclease Inhibitor"/>
    <property type="match status" value="1"/>
</dbReference>
<dbReference type="InterPro" id="IPR001611">
    <property type="entry name" value="Leu-rich_rpt"/>
</dbReference>
<dbReference type="EMBL" id="OV696699">
    <property type="protein sequence ID" value="CAH1244842.1"/>
    <property type="molecule type" value="Genomic_DNA"/>
</dbReference>
<evidence type="ECO:0000313" key="4">
    <source>
        <dbReference type="Proteomes" id="UP000838412"/>
    </source>
</evidence>